<feature type="repeat" description="WD" evidence="3">
    <location>
        <begin position="417"/>
        <end position="450"/>
    </location>
</feature>
<accession>A0A947GI43</accession>
<dbReference type="EMBL" id="JADOES010000004">
    <property type="protein sequence ID" value="MBT9314532.1"/>
    <property type="molecule type" value="Genomic_DNA"/>
</dbReference>
<dbReference type="PROSITE" id="PS50294">
    <property type="entry name" value="WD_REPEATS_REGION"/>
    <property type="match status" value="2"/>
</dbReference>
<keyword evidence="1 3" id="KW-0853">WD repeat</keyword>
<dbReference type="PANTHER" id="PTHR22847">
    <property type="entry name" value="WD40 REPEAT PROTEIN"/>
    <property type="match status" value="1"/>
</dbReference>
<dbReference type="AlphaFoldDB" id="A0A947GI43"/>
<evidence type="ECO:0000256" key="3">
    <source>
        <dbReference type="PROSITE-ProRule" id="PRU00221"/>
    </source>
</evidence>
<feature type="compositionally biased region" description="Polar residues" evidence="4">
    <location>
        <begin position="261"/>
        <end position="278"/>
    </location>
</feature>
<dbReference type="InterPro" id="IPR036322">
    <property type="entry name" value="WD40_repeat_dom_sf"/>
</dbReference>
<keyword evidence="6" id="KW-1185">Reference proteome</keyword>
<feature type="repeat" description="WD" evidence="3">
    <location>
        <begin position="671"/>
        <end position="705"/>
    </location>
</feature>
<evidence type="ECO:0000313" key="5">
    <source>
        <dbReference type="EMBL" id="MBT9314532.1"/>
    </source>
</evidence>
<protein>
    <submittedName>
        <fullName evidence="5">WD40 repeat domain-containing protein</fullName>
    </submittedName>
</protein>
<sequence>MAKQILTQLSTHSLQVGAGRDQFEVMVNNLSDRFATFTLELSAPGIARNASQDWYRLTPDISAKIPAGDQANFIVNLLALPPVSGGFTGKMNLNVNVTCLELGEKDRQIINLVVQGPGITPPQISMSTLDFQGEPGDLIEIPLHIANHQRNTANIQVELKGLPQSWLIDGHKRRLQLSPRGQAELLFICQLPSLSEAPSQVYDFEVEASQIQTQPVSQAATLEILPVGSLLFDCDLAGINPGDDGTYDDADYVELWESRSHQSPSTEPETTPVRTSNGRDPISYRVTLDNASNVAQSVRIALNRIDVPWFKRLWATLQRDFPTPARTTRHCLQLSPSQVALKPGARTTMALTVQPQPPWWGWRRRQRFQLRSQLQQTDIDPADQQIELVIPPKIPLWLQCLALLLLGLALGLWFKHLTNHRAPVNAVQFDGQASMVISGANDNTIRRWQIVRRLRRIDVLRKDISKAVRVVRYRPRNNNVLAAGLENGEIQVWNLLSESSPKALVFKRDDRVFDLQFSPDSRSLFSAHGSGLVLRWHLQDLETHNRLTTPAQEKQFNFAIQAMAPIGSVPDEQTNGAATLAIGGRRNQLRLWNTQTNRVRSLPYPPGQEEDYITSLDTAENKLTRLATADNQGRISLWNMSRCRPDSSDHTNNTNCLPTDQWTDGHRERPVNAVALTQDGCYLVSGGDDGRVMLWSLNIDGQIMEHRQLAKFSKSINSVDIVQKENKLTIVSGGDNHQVKLHRTTADNTACP</sequence>
<dbReference type="Pfam" id="PF00400">
    <property type="entry name" value="WD40"/>
    <property type="match status" value="2"/>
</dbReference>
<dbReference type="PROSITE" id="PS50082">
    <property type="entry name" value="WD_REPEATS_2"/>
    <property type="match status" value="2"/>
</dbReference>
<keyword evidence="2" id="KW-0677">Repeat</keyword>
<gene>
    <name evidence="5" type="ORF">IXB50_03735</name>
</gene>
<dbReference type="SUPFAM" id="SSF50978">
    <property type="entry name" value="WD40 repeat-like"/>
    <property type="match status" value="1"/>
</dbReference>
<feature type="region of interest" description="Disordered" evidence="4">
    <location>
        <begin position="257"/>
        <end position="280"/>
    </location>
</feature>
<dbReference type="Proteomes" id="UP000717364">
    <property type="component" value="Unassembled WGS sequence"/>
</dbReference>
<dbReference type="SMART" id="SM00320">
    <property type="entry name" value="WD40"/>
    <property type="match status" value="6"/>
</dbReference>
<reference evidence="5" key="1">
    <citation type="submission" date="2020-11" db="EMBL/GenBank/DDBJ databases">
        <authorList>
            <person name="Konstantinou D."/>
            <person name="Gkelis S."/>
            <person name="Popin R."/>
            <person name="Fewer D."/>
            <person name="Sivonen K."/>
        </authorList>
    </citation>
    <scope>NUCLEOTIDE SEQUENCE</scope>
    <source>
        <strain evidence="5">TAU-MAC 1115</strain>
    </source>
</reference>
<organism evidence="5 6">
    <name type="scientific">Leptothoe spongobia TAU-MAC 1115</name>
    <dbReference type="NCBI Taxonomy" id="1967444"/>
    <lineage>
        <taxon>Bacteria</taxon>
        <taxon>Bacillati</taxon>
        <taxon>Cyanobacteriota</taxon>
        <taxon>Cyanophyceae</taxon>
        <taxon>Nodosilineales</taxon>
        <taxon>Cymatolegaceae</taxon>
        <taxon>Leptothoe</taxon>
        <taxon>Leptothoe spongobia</taxon>
    </lineage>
</organism>
<evidence type="ECO:0000256" key="2">
    <source>
        <dbReference type="ARBA" id="ARBA00022737"/>
    </source>
</evidence>
<dbReference type="RefSeq" id="WP_215607596.1">
    <property type="nucleotide sequence ID" value="NZ_JADOES010000004.1"/>
</dbReference>
<dbReference type="Gene3D" id="2.130.10.10">
    <property type="entry name" value="YVTN repeat-like/Quinoprotein amine dehydrogenase"/>
    <property type="match status" value="2"/>
</dbReference>
<proteinExistence type="predicted"/>
<evidence type="ECO:0000256" key="4">
    <source>
        <dbReference type="SAM" id="MobiDB-lite"/>
    </source>
</evidence>
<comment type="caution">
    <text evidence="5">The sequence shown here is derived from an EMBL/GenBank/DDBJ whole genome shotgun (WGS) entry which is preliminary data.</text>
</comment>
<name>A0A947GI43_9CYAN</name>
<evidence type="ECO:0000256" key="1">
    <source>
        <dbReference type="ARBA" id="ARBA00022574"/>
    </source>
</evidence>
<reference evidence="5" key="2">
    <citation type="journal article" date="2021" name="Mar. Drugs">
        <title>Genome Reduction and Secondary Metabolism of the Marine Sponge-Associated Cyanobacterium Leptothoe.</title>
        <authorList>
            <person name="Konstantinou D."/>
            <person name="Popin R.V."/>
            <person name="Fewer D.P."/>
            <person name="Sivonen K."/>
            <person name="Gkelis S."/>
        </authorList>
    </citation>
    <scope>NUCLEOTIDE SEQUENCE</scope>
    <source>
        <strain evidence="5">TAU-MAC 1115</strain>
    </source>
</reference>
<dbReference type="InterPro" id="IPR001680">
    <property type="entry name" value="WD40_rpt"/>
</dbReference>
<evidence type="ECO:0000313" key="6">
    <source>
        <dbReference type="Proteomes" id="UP000717364"/>
    </source>
</evidence>
<dbReference type="PANTHER" id="PTHR22847:SF637">
    <property type="entry name" value="WD REPEAT DOMAIN 5B"/>
    <property type="match status" value="1"/>
</dbReference>
<dbReference type="InterPro" id="IPR015943">
    <property type="entry name" value="WD40/YVTN_repeat-like_dom_sf"/>
</dbReference>